<feature type="domain" description="NAD(P)-binding" evidence="7">
    <location>
        <begin position="2"/>
        <end position="291"/>
    </location>
</feature>
<dbReference type="Gene3D" id="3.90.25.10">
    <property type="entry name" value="UDP-galactose 4-epimerase, domain 1"/>
    <property type="match status" value="1"/>
</dbReference>
<proteinExistence type="inferred from homology"/>
<dbReference type="SUPFAM" id="SSF51735">
    <property type="entry name" value="NAD(P)-binding Rossmann-fold domains"/>
    <property type="match status" value="1"/>
</dbReference>
<dbReference type="EMBL" id="MNZT01000059">
    <property type="protein sequence ID" value="OIP97325.1"/>
    <property type="molecule type" value="Genomic_DNA"/>
</dbReference>
<comment type="cofactor">
    <cofactor evidence="2">
        <name>NAD(+)</name>
        <dbReference type="ChEBI" id="CHEBI:57540"/>
    </cofactor>
</comment>
<dbReference type="STRING" id="1817892.AUK40_03400"/>
<dbReference type="Gene3D" id="3.40.50.720">
    <property type="entry name" value="NAD(P)-binding Rossmann-like Domain"/>
    <property type="match status" value="1"/>
</dbReference>
<evidence type="ECO:0000256" key="5">
    <source>
        <dbReference type="ARBA" id="ARBA00023027"/>
    </source>
</evidence>
<comment type="caution">
    <text evidence="8">The sequence shown here is derived from an EMBL/GenBank/DDBJ whole genome shotgun (WGS) entry which is preliminary data.</text>
</comment>
<comment type="catalytic activity">
    <reaction evidence="1">
        <text>dTDP-alpha-D-glucose = dTDP-4-dehydro-6-deoxy-alpha-D-glucose + H2O</text>
        <dbReference type="Rhea" id="RHEA:17221"/>
        <dbReference type="ChEBI" id="CHEBI:15377"/>
        <dbReference type="ChEBI" id="CHEBI:57477"/>
        <dbReference type="ChEBI" id="CHEBI:57649"/>
        <dbReference type="EC" id="4.2.1.46"/>
    </reaction>
</comment>
<organism evidence="8 9">
    <name type="scientific">Candidatus Wirthbacteria bacterium CG2_30_54_11</name>
    <dbReference type="NCBI Taxonomy" id="1817892"/>
    <lineage>
        <taxon>Bacteria</taxon>
        <taxon>Candidatus Wirthbacteria</taxon>
    </lineage>
</organism>
<evidence type="ECO:0000256" key="3">
    <source>
        <dbReference type="ARBA" id="ARBA00008178"/>
    </source>
</evidence>
<accession>A0A1J5IJN0</accession>
<protein>
    <recommendedName>
        <fullName evidence="4">dTDP-glucose 4,6-dehydratase</fullName>
        <ecNumber evidence="4">4.2.1.46</ecNumber>
    </recommendedName>
</protein>
<dbReference type="AlphaFoldDB" id="A0A1J5IJN0"/>
<dbReference type="Proteomes" id="UP000183245">
    <property type="component" value="Unassembled WGS sequence"/>
</dbReference>
<dbReference type="PANTHER" id="PTHR43000">
    <property type="entry name" value="DTDP-D-GLUCOSE 4,6-DEHYDRATASE-RELATED"/>
    <property type="match status" value="1"/>
</dbReference>
<dbReference type="NCBIfam" id="TIGR01181">
    <property type="entry name" value="dTDP_gluc_dehyt"/>
    <property type="match status" value="1"/>
</dbReference>
<keyword evidence="5" id="KW-0520">NAD</keyword>
<reference evidence="8 9" key="1">
    <citation type="journal article" date="2016" name="Environ. Microbiol.">
        <title>Genomic resolution of a cold subsurface aquifer community provides metabolic insights for novel microbes adapted to high CO concentrations.</title>
        <authorList>
            <person name="Probst A.J."/>
            <person name="Castelle C.J."/>
            <person name="Singh A."/>
            <person name="Brown C.T."/>
            <person name="Anantharaman K."/>
            <person name="Sharon I."/>
            <person name="Hug L.A."/>
            <person name="Burstein D."/>
            <person name="Emerson J.B."/>
            <person name="Thomas B.C."/>
            <person name="Banfield J.F."/>
        </authorList>
    </citation>
    <scope>NUCLEOTIDE SEQUENCE [LARGE SCALE GENOMIC DNA]</scope>
    <source>
        <strain evidence="8">CG2_30_54_11</strain>
    </source>
</reference>
<comment type="similarity">
    <text evidence="3">Belongs to the NAD(P)-dependent epimerase/dehydratase family. dTDP-glucose dehydratase subfamily.</text>
</comment>
<name>A0A1J5IJN0_9BACT</name>
<sequence length="316" mass="36033">MGSNFIHYILEKYPDYKIVNLDKMTYAGNLENLRNIEHDPRYEFVHGDIRDKIVVNNLLPGIDAVINYAAETHVDRSIESPEDFLTTEVIGTFTLLEGMRKYKVGRMIQISTDEVFGSTEYGEFKESDPFEPNSPYSAAKAGGDLLCRAYHRTYGVPVIVTHSCNFYGPHQYPEKLIPLFITNLLEGKKVPLYANGQNVREWIYTEDHCRAVDLILHQGVVGEVYNIGSGDRFSNLDITRQLLGLLDRDESMIERVADRPGHDLRYAIDCSKISDTLGFRPGVSFETGLARTVEWYRAHPVWWQALKKAGDSFVNK</sequence>
<dbReference type="GO" id="GO:0008460">
    <property type="term" value="F:dTDP-glucose 4,6-dehydratase activity"/>
    <property type="evidence" value="ECO:0007669"/>
    <property type="project" value="UniProtKB-EC"/>
</dbReference>
<gene>
    <name evidence="8" type="ORF">AUK40_03400</name>
</gene>
<evidence type="ECO:0000256" key="1">
    <source>
        <dbReference type="ARBA" id="ARBA00001539"/>
    </source>
</evidence>
<evidence type="ECO:0000256" key="4">
    <source>
        <dbReference type="ARBA" id="ARBA00011990"/>
    </source>
</evidence>
<keyword evidence="6" id="KW-0456">Lyase</keyword>
<evidence type="ECO:0000256" key="2">
    <source>
        <dbReference type="ARBA" id="ARBA00001911"/>
    </source>
</evidence>
<dbReference type="InterPro" id="IPR016040">
    <property type="entry name" value="NAD(P)-bd_dom"/>
</dbReference>
<evidence type="ECO:0000313" key="9">
    <source>
        <dbReference type="Proteomes" id="UP000183245"/>
    </source>
</evidence>
<dbReference type="GO" id="GO:0009225">
    <property type="term" value="P:nucleotide-sugar metabolic process"/>
    <property type="evidence" value="ECO:0007669"/>
    <property type="project" value="InterPro"/>
</dbReference>
<evidence type="ECO:0000256" key="6">
    <source>
        <dbReference type="ARBA" id="ARBA00023239"/>
    </source>
</evidence>
<dbReference type="EC" id="4.2.1.46" evidence="4"/>
<evidence type="ECO:0000313" key="8">
    <source>
        <dbReference type="EMBL" id="OIP97325.1"/>
    </source>
</evidence>
<dbReference type="Pfam" id="PF16363">
    <property type="entry name" value="GDP_Man_Dehyd"/>
    <property type="match status" value="1"/>
</dbReference>
<evidence type="ECO:0000259" key="7">
    <source>
        <dbReference type="Pfam" id="PF16363"/>
    </source>
</evidence>
<dbReference type="InterPro" id="IPR005888">
    <property type="entry name" value="dTDP_Gluc_deHydtase"/>
</dbReference>
<dbReference type="InterPro" id="IPR036291">
    <property type="entry name" value="NAD(P)-bd_dom_sf"/>
</dbReference>
<dbReference type="CDD" id="cd05246">
    <property type="entry name" value="dTDP_GD_SDR_e"/>
    <property type="match status" value="1"/>
</dbReference>